<feature type="region of interest" description="Disordered" evidence="2">
    <location>
        <begin position="591"/>
        <end position="678"/>
    </location>
</feature>
<proteinExistence type="predicted"/>
<name>A0A3N4I2E2_ASCIM</name>
<evidence type="ECO:0000256" key="1">
    <source>
        <dbReference type="SAM" id="Coils"/>
    </source>
</evidence>
<feature type="compositionally biased region" description="Low complexity" evidence="2">
    <location>
        <begin position="891"/>
        <end position="907"/>
    </location>
</feature>
<keyword evidence="3" id="KW-0472">Membrane</keyword>
<evidence type="ECO:0000256" key="3">
    <source>
        <dbReference type="SAM" id="Phobius"/>
    </source>
</evidence>
<keyword evidence="5" id="KW-1185">Reference proteome</keyword>
<feature type="compositionally biased region" description="Basic and acidic residues" evidence="2">
    <location>
        <begin position="38"/>
        <end position="51"/>
    </location>
</feature>
<protein>
    <submittedName>
        <fullName evidence="4">Uncharacterized protein</fullName>
    </submittedName>
</protein>
<feature type="region of interest" description="Disordered" evidence="2">
    <location>
        <begin position="1"/>
        <end position="199"/>
    </location>
</feature>
<reference evidence="4 5" key="1">
    <citation type="journal article" date="2018" name="Nat. Ecol. Evol.">
        <title>Pezizomycetes genomes reveal the molecular basis of ectomycorrhizal truffle lifestyle.</title>
        <authorList>
            <person name="Murat C."/>
            <person name="Payen T."/>
            <person name="Noel B."/>
            <person name="Kuo A."/>
            <person name="Morin E."/>
            <person name="Chen J."/>
            <person name="Kohler A."/>
            <person name="Krizsan K."/>
            <person name="Balestrini R."/>
            <person name="Da Silva C."/>
            <person name="Montanini B."/>
            <person name="Hainaut M."/>
            <person name="Levati E."/>
            <person name="Barry K.W."/>
            <person name="Belfiori B."/>
            <person name="Cichocki N."/>
            <person name="Clum A."/>
            <person name="Dockter R.B."/>
            <person name="Fauchery L."/>
            <person name="Guy J."/>
            <person name="Iotti M."/>
            <person name="Le Tacon F."/>
            <person name="Lindquist E.A."/>
            <person name="Lipzen A."/>
            <person name="Malagnac F."/>
            <person name="Mello A."/>
            <person name="Molinier V."/>
            <person name="Miyauchi S."/>
            <person name="Poulain J."/>
            <person name="Riccioni C."/>
            <person name="Rubini A."/>
            <person name="Sitrit Y."/>
            <person name="Splivallo R."/>
            <person name="Traeger S."/>
            <person name="Wang M."/>
            <person name="Zifcakova L."/>
            <person name="Wipf D."/>
            <person name="Zambonelli A."/>
            <person name="Paolocci F."/>
            <person name="Nowrousian M."/>
            <person name="Ottonello S."/>
            <person name="Baldrian P."/>
            <person name="Spatafora J.W."/>
            <person name="Henrissat B."/>
            <person name="Nagy L.G."/>
            <person name="Aury J.M."/>
            <person name="Wincker P."/>
            <person name="Grigoriev I.V."/>
            <person name="Bonfante P."/>
            <person name="Martin F.M."/>
        </authorList>
    </citation>
    <scope>NUCLEOTIDE SEQUENCE [LARGE SCALE GENOMIC DNA]</scope>
    <source>
        <strain evidence="4 5">RN42</strain>
    </source>
</reference>
<evidence type="ECO:0000313" key="5">
    <source>
        <dbReference type="Proteomes" id="UP000275078"/>
    </source>
</evidence>
<feature type="compositionally biased region" description="Low complexity" evidence="2">
    <location>
        <begin position="622"/>
        <end position="657"/>
    </location>
</feature>
<feature type="compositionally biased region" description="Low complexity" evidence="2">
    <location>
        <begin position="957"/>
        <end position="969"/>
    </location>
</feature>
<dbReference type="EMBL" id="ML119712">
    <property type="protein sequence ID" value="RPA78391.1"/>
    <property type="molecule type" value="Genomic_DNA"/>
</dbReference>
<feature type="compositionally biased region" description="Low complexity" evidence="2">
    <location>
        <begin position="866"/>
        <end position="880"/>
    </location>
</feature>
<accession>A0A3N4I2E2</accession>
<feature type="transmembrane region" description="Helical" evidence="3">
    <location>
        <begin position="1168"/>
        <end position="1186"/>
    </location>
</feature>
<evidence type="ECO:0000313" key="4">
    <source>
        <dbReference type="EMBL" id="RPA78391.1"/>
    </source>
</evidence>
<feature type="compositionally biased region" description="Polar residues" evidence="2">
    <location>
        <begin position="9"/>
        <end position="32"/>
    </location>
</feature>
<feature type="region of interest" description="Disordered" evidence="2">
    <location>
        <begin position="701"/>
        <end position="1090"/>
    </location>
</feature>
<dbReference type="STRING" id="1160509.A0A3N4I2E2"/>
<keyword evidence="1" id="KW-0175">Coiled coil</keyword>
<evidence type="ECO:0000256" key="2">
    <source>
        <dbReference type="SAM" id="MobiDB-lite"/>
    </source>
</evidence>
<feature type="coiled-coil region" evidence="1">
    <location>
        <begin position="203"/>
        <end position="433"/>
    </location>
</feature>
<dbReference type="OrthoDB" id="5383703at2759"/>
<feature type="compositionally biased region" description="Polar residues" evidence="2">
    <location>
        <begin position="845"/>
        <end position="859"/>
    </location>
</feature>
<feature type="compositionally biased region" description="Low complexity" evidence="2">
    <location>
        <begin position="923"/>
        <end position="942"/>
    </location>
</feature>
<feature type="compositionally biased region" description="Polar residues" evidence="2">
    <location>
        <begin position="777"/>
        <end position="794"/>
    </location>
</feature>
<feature type="transmembrane region" description="Helical" evidence="3">
    <location>
        <begin position="1119"/>
        <end position="1136"/>
    </location>
</feature>
<gene>
    <name evidence="4" type="ORF">BJ508DRAFT_378356</name>
</gene>
<feature type="compositionally biased region" description="Low complexity" evidence="2">
    <location>
        <begin position="591"/>
        <end position="606"/>
    </location>
</feature>
<sequence>MLSWFTGGSKPSNQDASASPKANKTDENNAISKPQLRIPKDPRAGAHKLDFKIGPPQPSGEDDKIILPSPTKGILVNQDAAKPTRKKTVAFDPSTPAADHHKPRPQPRVRSGLPADCPGKFPSPWTPRTAQQDEKTANNTEANAQTAGSKKDDHRMDDIRRPLFTDKKPDLAPPSNTVNWGLEPITTRNEPQKKDAKAEDWRIEDLKYQLEGALAENESMKARLKEALRIKKQNERLTRANDAALHHIKEREIELKGYEDAIQKYEADLQEAEKKVAEYERRARDADDRMNQLSIMFDESGMQGFNPSSATDSNTDVRDLKRELRKTKRDAENNERNLQLEIEDLKIQLREANATMTKLRNDRQQLVQECRRLQQENQEANKGNFGSNSNTDSQGRLAQMKLETENARLRRENEAKDRQLENLLQQLDEAKSLGLSLNLGRPVSTSSPKPMEFDDDPFFNVGESKANSKRKSGENILEESFDWGTVTGPGQAKANDGRAPDFDTLFAPKQPPSFNPNKFSPTFSPPINRASIDAALKPTSPPIRSRAGPIRRTSPRKSFQSKPSVFAEEGKPITNYDNDLGFNSNNNNFGFNDDFSNNNNNNFNDNNETEEPTKPWQKKPVSRPAARPAAKAAASAVTKPWQKKTAAASKPATSAAATKKDEVKPWHRKPGEKPWLKNNNLAANIKPDNFIPLDGNLDDLLGNDGNGQDRFGGNNNGQDRFGNNNNGQDRFGGNNSNNNQDRFSSNNNDNFSSNNNKQTGGFSWDFDGQNQNQQQNELGSNNPFRNRANAGSNINQNQNQNQDRDRNSFGSNNQNQAQNNGESEEPLKPWQRKPTANAVKPWQKKTANSGFNNNINQDNFIPLDDNQNQNNFSGNNQNQNDYGSKQEEPLKPWQKKAAAPKPWQKKPTVSKPDNFISFDELDNYSSQNQDNFSSNNQNQNFNGDPVKNDPPAKPWQKKAAAPKPWQRKATNSNFNSNLHDDNFLPLDEMFPPKNNLHSDAEEDDVPMDLADSPPIRKPLSPRKSSTNDNLRHPPTSRYDTKLKSVSPRPTYVGLLESPRPKPASRTTAAGTRRVSDAGKTARNIDPARRAQAERRLAEKRRLAVSRLFGVVEHEDGRHLFAWRATLVLFLAVWKTLSAFKRAAAAFTFTFIGHSGVYLVAYLTYTFTLAVNVGFVVYWWIVFWNLLPSCGDEGYAYYVYWRLFLLTYVPLIWRLMMEVVSLILFAMIIDAVDLSGVDLHVHFRGYRVLLFDFFSCSRPSIPAFRIPRGSTFNELESGLWRYPGYFFTYVNNW</sequence>
<feature type="compositionally biased region" description="Low complexity" evidence="2">
    <location>
        <begin position="137"/>
        <end position="147"/>
    </location>
</feature>
<feature type="transmembrane region" description="Helical" evidence="3">
    <location>
        <begin position="1198"/>
        <end position="1215"/>
    </location>
</feature>
<dbReference type="Proteomes" id="UP000275078">
    <property type="component" value="Unassembled WGS sequence"/>
</dbReference>
<organism evidence="4 5">
    <name type="scientific">Ascobolus immersus RN42</name>
    <dbReference type="NCBI Taxonomy" id="1160509"/>
    <lineage>
        <taxon>Eukaryota</taxon>
        <taxon>Fungi</taxon>
        <taxon>Dikarya</taxon>
        <taxon>Ascomycota</taxon>
        <taxon>Pezizomycotina</taxon>
        <taxon>Pezizomycetes</taxon>
        <taxon>Pezizales</taxon>
        <taxon>Ascobolaceae</taxon>
        <taxon>Ascobolus</taxon>
    </lineage>
</organism>
<feature type="region of interest" description="Disordered" evidence="2">
    <location>
        <begin position="537"/>
        <end position="564"/>
    </location>
</feature>
<keyword evidence="3" id="KW-0812">Transmembrane</keyword>
<feature type="compositionally biased region" description="Low complexity" evidence="2">
    <location>
        <begin position="808"/>
        <end position="821"/>
    </location>
</feature>
<feature type="compositionally biased region" description="Basic and acidic residues" evidence="2">
    <location>
        <begin position="658"/>
        <end position="675"/>
    </location>
</feature>
<feature type="compositionally biased region" description="Basic and acidic residues" evidence="2">
    <location>
        <begin position="190"/>
        <end position="199"/>
    </location>
</feature>
<feature type="compositionally biased region" description="Basic and acidic residues" evidence="2">
    <location>
        <begin position="149"/>
        <end position="170"/>
    </location>
</feature>
<feature type="transmembrane region" description="Helical" evidence="3">
    <location>
        <begin position="1221"/>
        <end position="1240"/>
    </location>
</feature>
<keyword evidence="3" id="KW-1133">Transmembrane helix</keyword>
<feature type="compositionally biased region" description="Low complexity" evidence="2">
    <location>
        <begin position="701"/>
        <end position="756"/>
    </location>
</feature>